<dbReference type="PANTHER" id="PTHR43630:SF1">
    <property type="entry name" value="POLY-BETA-1,6-N-ACETYL-D-GLUCOSAMINE SYNTHASE"/>
    <property type="match status" value="1"/>
</dbReference>
<comment type="similarity">
    <text evidence="1">Belongs to the glycosyltransferase 2 family.</text>
</comment>
<organism evidence="5 6">
    <name type="scientific">Parabacteroides distasonis</name>
    <dbReference type="NCBI Taxonomy" id="823"/>
    <lineage>
        <taxon>Bacteria</taxon>
        <taxon>Pseudomonadati</taxon>
        <taxon>Bacteroidota</taxon>
        <taxon>Bacteroidia</taxon>
        <taxon>Bacteroidales</taxon>
        <taxon>Tannerellaceae</taxon>
        <taxon>Parabacteroides</taxon>
    </lineage>
</organism>
<dbReference type="Proteomes" id="UP000195950">
    <property type="component" value="Unassembled WGS sequence"/>
</dbReference>
<evidence type="ECO:0000256" key="3">
    <source>
        <dbReference type="ARBA" id="ARBA00022679"/>
    </source>
</evidence>
<dbReference type="AlphaFoldDB" id="A0A1Y4INX7"/>
<reference evidence="6" key="1">
    <citation type="submission" date="2017-04" db="EMBL/GenBank/DDBJ databases">
        <title>Function of individual gut microbiota members based on whole genome sequencing of pure cultures obtained from chicken caecum.</title>
        <authorList>
            <person name="Medvecky M."/>
            <person name="Cejkova D."/>
            <person name="Polansky O."/>
            <person name="Karasova D."/>
            <person name="Kubasova T."/>
            <person name="Cizek A."/>
            <person name="Rychlik I."/>
        </authorList>
    </citation>
    <scope>NUCLEOTIDE SEQUENCE [LARGE SCALE GENOMIC DNA]</scope>
    <source>
        <strain evidence="6">An199</strain>
    </source>
</reference>
<proteinExistence type="inferred from homology"/>
<dbReference type="InterPro" id="IPR029044">
    <property type="entry name" value="Nucleotide-diphossugar_trans"/>
</dbReference>
<evidence type="ECO:0000313" key="5">
    <source>
        <dbReference type="EMBL" id="OUP21176.1"/>
    </source>
</evidence>
<evidence type="ECO:0000313" key="6">
    <source>
        <dbReference type="Proteomes" id="UP000195950"/>
    </source>
</evidence>
<dbReference type="GO" id="GO:0016757">
    <property type="term" value="F:glycosyltransferase activity"/>
    <property type="evidence" value="ECO:0007669"/>
    <property type="project" value="UniProtKB-KW"/>
</dbReference>
<gene>
    <name evidence="5" type="ORF">B5F32_05035</name>
</gene>
<dbReference type="RefSeq" id="WP_087342862.1">
    <property type="nucleotide sequence ID" value="NZ_NFJX01000003.1"/>
</dbReference>
<evidence type="ECO:0000256" key="2">
    <source>
        <dbReference type="ARBA" id="ARBA00022676"/>
    </source>
</evidence>
<sequence length="404" mass="46817">MIEQFFQTGGYLIEKQENLYLLGDAILFLCFLIFVLYLFTFAVNSKRKPLYTYPIAKKKYRFAVLFPAYKEDIVILDSVNSFLQQEYPKELYDIIVISNQMTAQTVEDLKKLPIKVVELDSLKCTKIEALQKAIEYIEKGNLKYDNIVILDADNIVDPTYLSKINDALYAGCSVLQTHRVAKNRDSSVAVLDSISEEINNSIFRKGHTRLGFSSALSGSGMAFEYDLFKETIEGYSGIGEDKYMERVLLFQNIYIEYLEDVYTYDEKVRGKKDFYNQRQRWLTTQFSNLFSGIFKMPVAMLKGKWDYCDKLFQWMMPPRVLLLGFIILIAIILTVLDFVASIKWWCLLILLGITFSIAVPNYLVDKKFKKAIISVPILFILMFLNVFRIGGKHFSHTKHSNKES</sequence>
<dbReference type="PANTHER" id="PTHR43630">
    <property type="entry name" value="POLY-BETA-1,6-N-ACETYL-D-GLUCOSAMINE SYNTHASE"/>
    <property type="match status" value="1"/>
</dbReference>
<protein>
    <submittedName>
        <fullName evidence="5">Glycosyl transferase</fullName>
    </submittedName>
</protein>
<keyword evidence="4" id="KW-0812">Transmembrane</keyword>
<keyword evidence="2" id="KW-0328">Glycosyltransferase</keyword>
<accession>A0A1Y4INX7</accession>
<keyword evidence="3 5" id="KW-0808">Transferase</keyword>
<evidence type="ECO:0000256" key="4">
    <source>
        <dbReference type="SAM" id="Phobius"/>
    </source>
</evidence>
<comment type="caution">
    <text evidence="5">The sequence shown here is derived from an EMBL/GenBank/DDBJ whole genome shotgun (WGS) entry which is preliminary data.</text>
</comment>
<dbReference type="Pfam" id="PF13641">
    <property type="entry name" value="Glyco_tranf_2_3"/>
    <property type="match status" value="1"/>
</dbReference>
<dbReference type="SUPFAM" id="SSF53448">
    <property type="entry name" value="Nucleotide-diphospho-sugar transferases"/>
    <property type="match status" value="1"/>
</dbReference>
<name>A0A1Y4INX7_PARDI</name>
<dbReference type="EMBL" id="NFJX01000003">
    <property type="protein sequence ID" value="OUP21176.1"/>
    <property type="molecule type" value="Genomic_DNA"/>
</dbReference>
<feature type="transmembrane region" description="Helical" evidence="4">
    <location>
        <begin position="342"/>
        <end position="364"/>
    </location>
</feature>
<keyword evidence="4" id="KW-1133">Transmembrane helix</keyword>
<dbReference type="Gene3D" id="3.90.550.10">
    <property type="entry name" value="Spore Coat Polysaccharide Biosynthesis Protein SpsA, Chain A"/>
    <property type="match status" value="1"/>
</dbReference>
<feature type="transmembrane region" description="Helical" evidence="4">
    <location>
        <begin position="371"/>
        <end position="390"/>
    </location>
</feature>
<feature type="transmembrane region" description="Helical" evidence="4">
    <location>
        <begin position="320"/>
        <end position="336"/>
    </location>
</feature>
<feature type="transmembrane region" description="Helical" evidence="4">
    <location>
        <begin position="20"/>
        <end position="43"/>
    </location>
</feature>
<keyword evidence="4" id="KW-0472">Membrane</keyword>
<evidence type="ECO:0000256" key="1">
    <source>
        <dbReference type="ARBA" id="ARBA00006739"/>
    </source>
</evidence>